<evidence type="ECO:0000313" key="2">
    <source>
        <dbReference type="Proteomes" id="UP000198211"/>
    </source>
</evidence>
<dbReference type="Proteomes" id="UP000198211">
    <property type="component" value="Unassembled WGS sequence"/>
</dbReference>
<reference evidence="2" key="1">
    <citation type="submission" date="2017-03" db="EMBL/GenBank/DDBJ databases">
        <title>Phytopthora megakarya and P. palmivora, two closely related causual agents of cacao black pod achieved similar genome size and gene model numbers by different mechanisms.</title>
        <authorList>
            <person name="Ali S."/>
            <person name="Shao J."/>
            <person name="Larry D.J."/>
            <person name="Kronmiller B."/>
            <person name="Shen D."/>
            <person name="Strem M.D."/>
            <person name="Melnick R.L."/>
            <person name="Guiltinan M.J."/>
            <person name="Tyler B.M."/>
            <person name="Meinhardt L.W."/>
            <person name="Bailey B.A."/>
        </authorList>
    </citation>
    <scope>NUCLEOTIDE SEQUENCE [LARGE SCALE GENOMIC DNA]</scope>
    <source>
        <strain evidence="2">zdho120</strain>
    </source>
</reference>
<comment type="caution">
    <text evidence="1">The sequence shown here is derived from an EMBL/GenBank/DDBJ whole genome shotgun (WGS) entry which is preliminary data.</text>
</comment>
<name>A0A225WLX1_9STRA</name>
<evidence type="ECO:0000313" key="1">
    <source>
        <dbReference type="EMBL" id="OWZ18666.1"/>
    </source>
</evidence>
<keyword evidence="2" id="KW-1185">Reference proteome</keyword>
<dbReference type="AlphaFoldDB" id="A0A225WLX1"/>
<dbReference type="EMBL" id="NBNE01000555">
    <property type="protein sequence ID" value="OWZ18666.1"/>
    <property type="molecule type" value="Genomic_DNA"/>
</dbReference>
<proteinExistence type="predicted"/>
<organism evidence="1 2">
    <name type="scientific">Phytophthora megakarya</name>
    <dbReference type="NCBI Taxonomy" id="4795"/>
    <lineage>
        <taxon>Eukaryota</taxon>
        <taxon>Sar</taxon>
        <taxon>Stramenopiles</taxon>
        <taxon>Oomycota</taxon>
        <taxon>Peronosporomycetes</taxon>
        <taxon>Peronosporales</taxon>
        <taxon>Peronosporaceae</taxon>
        <taxon>Phytophthora</taxon>
    </lineage>
</organism>
<accession>A0A225WLX1</accession>
<protein>
    <submittedName>
        <fullName evidence="1">Uncharacterized protein</fullName>
    </submittedName>
</protein>
<sequence length="77" mass="8313">MASAIAIALIGQSLSGKRERPCSSVVLGRIKRMKSTLSDDSDRLDFGILVRSDALPKAYHMTTNRAASWYSVSPVAS</sequence>
<gene>
    <name evidence="1" type="ORF">PHMEG_0007204</name>
</gene>